<feature type="domain" description="C2H2-type" evidence="3">
    <location>
        <begin position="56"/>
        <end position="86"/>
    </location>
</feature>
<dbReference type="OrthoDB" id="3222551at2759"/>
<name>A0A0D0EAQ4_9AGAM</name>
<dbReference type="PROSITE" id="PS50157">
    <property type="entry name" value="ZINC_FINGER_C2H2_2"/>
    <property type="match status" value="1"/>
</dbReference>
<feature type="region of interest" description="Disordered" evidence="2">
    <location>
        <begin position="1"/>
        <end position="31"/>
    </location>
</feature>
<keyword evidence="1" id="KW-0863">Zinc-finger</keyword>
<gene>
    <name evidence="4" type="ORF">PAXRUDRAFT_129631</name>
</gene>
<dbReference type="Proteomes" id="UP000054538">
    <property type="component" value="Unassembled WGS sequence"/>
</dbReference>
<keyword evidence="1" id="KW-0479">Metal-binding</keyword>
<evidence type="ECO:0000313" key="4">
    <source>
        <dbReference type="EMBL" id="KIL00550.1"/>
    </source>
</evidence>
<evidence type="ECO:0000256" key="2">
    <source>
        <dbReference type="SAM" id="MobiDB-lite"/>
    </source>
</evidence>
<keyword evidence="5" id="KW-1185">Reference proteome</keyword>
<dbReference type="HOGENOM" id="CLU_2590300_0_0_1"/>
<dbReference type="InterPro" id="IPR013087">
    <property type="entry name" value="Znf_C2H2_type"/>
</dbReference>
<sequence length="94" mass="10416">MSTTAVTSIGTTTTVGGPRLPSVLKSRPATQDTTATLAEIEAGHGRVTFPAETPIFICAFQDCNRLFPSRERVMLHRKRDHDSEDDKDILTWNE</sequence>
<feature type="compositionally biased region" description="Low complexity" evidence="2">
    <location>
        <begin position="1"/>
        <end position="17"/>
    </location>
</feature>
<reference evidence="4 5" key="1">
    <citation type="submission" date="2014-04" db="EMBL/GenBank/DDBJ databases">
        <authorList>
            <consortium name="DOE Joint Genome Institute"/>
            <person name="Kuo A."/>
            <person name="Kohler A."/>
            <person name="Jargeat P."/>
            <person name="Nagy L.G."/>
            <person name="Floudas D."/>
            <person name="Copeland A."/>
            <person name="Barry K.W."/>
            <person name="Cichocki N."/>
            <person name="Veneault-Fourrey C."/>
            <person name="LaButti K."/>
            <person name="Lindquist E.A."/>
            <person name="Lipzen A."/>
            <person name="Lundell T."/>
            <person name="Morin E."/>
            <person name="Murat C."/>
            <person name="Sun H."/>
            <person name="Tunlid A."/>
            <person name="Henrissat B."/>
            <person name="Grigoriev I.V."/>
            <person name="Hibbett D.S."/>
            <person name="Martin F."/>
            <person name="Nordberg H.P."/>
            <person name="Cantor M.N."/>
            <person name="Hua S.X."/>
        </authorList>
    </citation>
    <scope>NUCLEOTIDE SEQUENCE [LARGE SCALE GENOMIC DNA]</scope>
    <source>
        <strain evidence="4 5">Ve08.2h10</strain>
    </source>
</reference>
<proteinExistence type="predicted"/>
<protein>
    <recommendedName>
        <fullName evidence="3">C2H2-type domain-containing protein</fullName>
    </recommendedName>
</protein>
<dbReference type="EMBL" id="KN824831">
    <property type="protein sequence ID" value="KIL00550.1"/>
    <property type="molecule type" value="Genomic_DNA"/>
</dbReference>
<evidence type="ECO:0000313" key="5">
    <source>
        <dbReference type="Proteomes" id="UP000054538"/>
    </source>
</evidence>
<dbReference type="GO" id="GO:0008270">
    <property type="term" value="F:zinc ion binding"/>
    <property type="evidence" value="ECO:0007669"/>
    <property type="project" value="UniProtKB-KW"/>
</dbReference>
<dbReference type="AlphaFoldDB" id="A0A0D0EAQ4"/>
<dbReference type="InParanoid" id="A0A0D0EAQ4"/>
<organism evidence="4 5">
    <name type="scientific">Paxillus rubicundulus Ve08.2h10</name>
    <dbReference type="NCBI Taxonomy" id="930991"/>
    <lineage>
        <taxon>Eukaryota</taxon>
        <taxon>Fungi</taxon>
        <taxon>Dikarya</taxon>
        <taxon>Basidiomycota</taxon>
        <taxon>Agaricomycotina</taxon>
        <taxon>Agaricomycetes</taxon>
        <taxon>Agaricomycetidae</taxon>
        <taxon>Boletales</taxon>
        <taxon>Paxilineae</taxon>
        <taxon>Paxillaceae</taxon>
        <taxon>Paxillus</taxon>
    </lineage>
</organism>
<evidence type="ECO:0000259" key="3">
    <source>
        <dbReference type="PROSITE" id="PS50157"/>
    </source>
</evidence>
<evidence type="ECO:0000256" key="1">
    <source>
        <dbReference type="PROSITE-ProRule" id="PRU00042"/>
    </source>
</evidence>
<reference evidence="5" key="2">
    <citation type="submission" date="2015-01" db="EMBL/GenBank/DDBJ databases">
        <title>Evolutionary Origins and Diversification of the Mycorrhizal Mutualists.</title>
        <authorList>
            <consortium name="DOE Joint Genome Institute"/>
            <consortium name="Mycorrhizal Genomics Consortium"/>
            <person name="Kohler A."/>
            <person name="Kuo A."/>
            <person name="Nagy L.G."/>
            <person name="Floudas D."/>
            <person name="Copeland A."/>
            <person name="Barry K.W."/>
            <person name="Cichocki N."/>
            <person name="Veneault-Fourrey C."/>
            <person name="LaButti K."/>
            <person name="Lindquist E.A."/>
            <person name="Lipzen A."/>
            <person name="Lundell T."/>
            <person name="Morin E."/>
            <person name="Murat C."/>
            <person name="Riley R."/>
            <person name="Ohm R."/>
            <person name="Sun H."/>
            <person name="Tunlid A."/>
            <person name="Henrissat B."/>
            <person name="Grigoriev I.V."/>
            <person name="Hibbett D.S."/>
            <person name="Martin F."/>
        </authorList>
    </citation>
    <scope>NUCLEOTIDE SEQUENCE [LARGE SCALE GENOMIC DNA]</scope>
    <source>
        <strain evidence="5">Ve08.2h10</strain>
    </source>
</reference>
<accession>A0A0D0EAQ4</accession>
<keyword evidence="1" id="KW-0862">Zinc</keyword>
<dbReference type="PROSITE" id="PS00028">
    <property type="entry name" value="ZINC_FINGER_C2H2_1"/>
    <property type="match status" value="1"/>
</dbReference>